<organism evidence="1 2">
    <name type="scientific">Clostridium hominis</name>
    <dbReference type="NCBI Taxonomy" id="2763036"/>
    <lineage>
        <taxon>Bacteria</taxon>
        <taxon>Bacillati</taxon>
        <taxon>Bacillota</taxon>
        <taxon>Clostridia</taxon>
        <taxon>Eubacteriales</taxon>
        <taxon>Clostridiaceae</taxon>
        <taxon>Clostridium</taxon>
    </lineage>
</organism>
<evidence type="ECO:0000313" key="1">
    <source>
        <dbReference type="EMBL" id="MBC5627604.1"/>
    </source>
</evidence>
<evidence type="ECO:0008006" key="3">
    <source>
        <dbReference type="Google" id="ProtNLM"/>
    </source>
</evidence>
<name>A0ABR7D8A1_9CLOT</name>
<accession>A0ABR7D8A1</accession>
<keyword evidence="2" id="KW-1185">Reference proteome</keyword>
<protein>
    <recommendedName>
        <fullName evidence="3">HK97 gp10 family phage protein</fullName>
    </recommendedName>
</protein>
<dbReference type="RefSeq" id="WP_186859151.1">
    <property type="nucleotide sequence ID" value="NZ_JACOOO010000001.1"/>
</dbReference>
<sequence>MSGIKFDATKLLKGLSEMELKAEKATQVYAEAAASKMINDAKKNANWIDRTGNSRQTMDYEVTRKGQITEIKLRGNTPHFKYLELAHEKKHAILWPTVQRWSGQVLKGWAKVIK</sequence>
<reference evidence="1 2" key="1">
    <citation type="submission" date="2020-08" db="EMBL/GenBank/DDBJ databases">
        <title>Genome public.</title>
        <authorList>
            <person name="Liu C."/>
            <person name="Sun Q."/>
        </authorList>
    </citation>
    <scope>NUCLEOTIDE SEQUENCE [LARGE SCALE GENOMIC DNA]</scope>
    <source>
        <strain evidence="1 2">NSJ-6</strain>
    </source>
</reference>
<comment type="caution">
    <text evidence="1">The sequence shown here is derived from an EMBL/GenBank/DDBJ whole genome shotgun (WGS) entry which is preliminary data.</text>
</comment>
<evidence type="ECO:0000313" key="2">
    <source>
        <dbReference type="Proteomes" id="UP000596929"/>
    </source>
</evidence>
<proteinExistence type="predicted"/>
<gene>
    <name evidence="1" type="ORF">H8S20_01710</name>
</gene>
<dbReference type="EMBL" id="JACOOO010000001">
    <property type="protein sequence ID" value="MBC5627604.1"/>
    <property type="molecule type" value="Genomic_DNA"/>
</dbReference>
<dbReference type="Proteomes" id="UP000596929">
    <property type="component" value="Unassembled WGS sequence"/>
</dbReference>